<dbReference type="Gene3D" id="1.10.510.10">
    <property type="entry name" value="Transferase(Phosphotransferase) domain 1"/>
    <property type="match status" value="1"/>
</dbReference>
<dbReference type="InterPro" id="IPR000719">
    <property type="entry name" value="Prot_kinase_dom"/>
</dbReference>
<organism evidence="2 3">
    <name type="scientific">Mycena belliarum</name>
    <dbReference type="NCBI Taxonomy" id="1033014"/>
    <lineage>
        <taxon>Eukaryota</taxon>
        <taxon>Fungi</taxon>
        <taxon>Dikarya</taxon>
        <taxon>Basidiomycota</taxon>
        <taxon>Agaricomycotina</taxon>
        <taxon>Agaricomycetes</taxon>
        <taxon>Agaricomycetidae</taxon>
        <taxon>Agaricales</taxon>
        <taxon>Marasmiineae</taxon>
        <taxon>Mycenaceae</taxon>
        <taxon>Mycena</taxon>
    </lineage>
</organism>
<feature type="domain" description="Protein kinase" evidence="1">
    <location>
        <begin position="27"/>
        <end position="339"/>
    </location>
</feature>
<keyword evidence="3" id="KW-1185">Reference proteome</keyword>
<gene>
    <name evidence="2" type="ORF">B0H15DRAFT_906397</name>
</gene>
<dbReference type="SMART" id="SM00220">
    <property type="entry name" value="S_TKc"/>
    <property type="match status" value="1"/>
</dbReference>
<name>A0AAD6U5Y5_9AGAR</name>
<dbReference type="Proteomes" id="UP001222325">
    <property type="component" value="Unassembled WGS sequence"/>
</dbReference>
<dbReference type="PANTHER" id="PTHR44167:SF24">
    <property type="entry name" value="SERINE_THREONINE-PROTEIN KINASE CHK2"/>
    <property type="match status" value="1"/>
</dbReference>
<keyword evidence="2" id="KW-0418">Kinase</keyword>
<dbReference type="PROSITE" id="PS50011">
    <property type="entry name" value="PROTEIN_KINASE_DOM"/>
    <property type="match status" value="1"/>
</dbReference>
<dbReference type="InterPro" id="IPR011009">
    <property type="entry name" value="Kinase-like_dom_sf"/>
</dbReference>
<comment type="caution">
    <text evidence="2">The sequence shown here is derived from an EMBL/GenBank/DDBJ whole genome shotgun (WGS) entry which is preliminary data.</text>
</comment>
<dbReference type="SUPFAM" id="SSF56112">
    <property type="entry name" value="Protein kinase-like (PK-like)"/>
    <property type="match status" value="1"/>
</dbReference>
<reference evidence="2" key="1">
    <citation type="submission" date="2023-03" db="EMBL/GenBank/DDBJ databases">
        <title>Massive genome expansion in bonnet fungi (Mycena s.s.) driven by repeated elements and novel gene families across ecological guilds.</title>
        <authorList>
            <consortium name="Lawrence Berkeley National Laboratory"/>
            <person name="Harder C.B."/>
            <person name="Miyauchi S."/>
            <person name="Viragh M."/>
            <person name="Kuo A."/>
            <person name="Thoen E."/>
            <person name="Andreopoulos B."/>
            <person name="Lu D."/>
            <person name="Skrede I."/>
            <person name="Drula E."/>
            <person name="Henrissat B."/>
            <person name="Morin E."/>
            <person name="Kohler A."/>
            <person name="Barry K."/>
            <person name="LaButti K."/>
            <person name="Morin E."/>
            <person name="Salamov A."/>
            <person name="Lipzen A."/>
            <person name="Mereny Z."/>
            <person name="Hegedus B."/>
            <person name="Baldrian P."/>
            <person name="Stursova M."/>
            <person name="Weitz H."/>
            <person name="Taylor A."/>
            <person name="Grigoriev I.V."/>
            <person name="Nagy L.G."/>
            <person name="Martin F."/>
            <person name="Kauserud H."/>
        </authorList>
    </citation>
    <scope>NUCLEOTIDE SEQUENCE</scope>
    <source>
        <strain evidence="2">CBHHK173m</strain>
    </source>
</reference>
<proteinExistence type="predicted"/>
<keyword evidence="2" id="KW-0808">Transferase</keyword>
<accession>A0AAD6U5Y5</accession>
<dbReference type="PANTHER" id="PTHR44167">
    <property type="entry name" value="OVARIAN-SPECIFIC SERINE/THREONINE-PROTEIN KINASE LOK-RELATED"/>
    <property type="match status" value="1"/>
</dbReference>
<dbReference type="AlphaFoldDB" id="A0AAD6U5Y5"/>
<sequence>MLHHTDELFWVKRYYTLESKGYRLRPRYHPDWKSSWTPGDVMTEEDQPARMWSNVMDAVKLDESKKVVLKHITDTAEIVILRHLLSVKDERNHTCPLIGIFSIELDEDETVEVYIVMPFLRRALDKPSFRRLGEVLTGIHQFLTGLEFMHSQNVAHRDVCYGNLMVDASQFIPEHHFSATHTRDGVNPIRHIARSSVPEIRYFFIDFGLSVWYRSGEPRLAEGRVGQDKTVPEWKQESVIYDPFKLDIYQLGNTILQNLLEARLTLCLILHPLTTIMTSIDPSQRPTATEAREYFESLTKDCDRRHWICVTSVTYGVDRWIMSMKNWSMTRKHRRVQHK</sequence>
<evidence type="ECO:0000313" key="2">
    <source>
        <dbReference type="EMBL" id="KAJ7091394.1"/>
    </source>
</evidence>
<evidence type="ECO:0000313" key="3">
    <source>
        <dbReference type="Proteomes" id="UP001222325"/>
    </source>
</evidence>
<protein>
    <submittedName>
        <fullName evidence="2">Kinase-like domain-containing protein</fullName>
    </submittedName>
</protein>
<dbReference type="EMBL" id="JARJCN010000020">
    <property type="protein sequence ID" value="KAJ7091394.1"/>
    <property type="molecule type" value="Genomic_DNA"/>
</dbReference>
<dbReference type="GO" id="GO:0005524">
    <property type="term" value="F:ATP binding"/>
    <property type="evidence" value="ECO:0007669"/>
    <property type="project" value="InterPro"/>
</dbReference>
<dbReference type="GO" id="GO:0004672">
    <property type="term" value="F:protein kinase activity"/>
    <property type="evidence" value="ECO:0007669"/>
    <property type="project" value="InterPro"/>
</dbReference>
<evidence type="ECO:0000259" key="1">
    <source>
        <dbReference type="PROSITE" id="PS50011"/>
    </source>
</evidence>